<dbReference type="SUPFAM" id="SSF81606">
    <property type="entry name" value="PP2C-like"/>
    <property type="match status" value="1"/>
</dbReference>
<keyword evidence="4" id="KW-1185">Reference proteome</keyword>
<proteinExistence type="predicted"/>
<name>A0AAP0X6A8_LIQFO</name>
<feature type="region of interest" description="Disordered" evidence="1">
    <location>
        <begin position="152"/>
        <end position="183"/>
    </location>
</feature>
<dbReference type="EMBL" id="JBBPBK010000002">
    <property type="protein sequence ID" value="KAK9291142.1"/>
    <property type="molecule type" value="Genomic_DNA"/>
</dbReference>
<feature type="compositionally biased region" description="Basic and acidic residues" evidence="1">
    <location>
        <begin position="171"/>
        <end position="180"/>
    </location>
</feature>
<dbReference type="InterPro" id="IPR036457">
    <property type="entry name" value="PPM-type-like_dom_sf"/>
</dbReference>
<evidence type="ECO:0000259" key="2">
    <source>
        <dbReference type="PROSITE" id="PS51746"/>
    </source>
</evidence>
<accession>A0AAP0X6A8</accession>
<feature type="domain" description="PPM-type phosphatase" evidence="2">
    <location>
        <begin position="84"/>
        <end position="394"/>
    </location>
</feature>
<feature type="compositionally biased region" description="Acidic residues" evidence="1">
    <location>
        <begin position="159"/>
        <end position="170"/>
    </location>
</feature>
<dbReference type="Pfam" id="PF00481">
    <property type="entry name" value="PP2C"/>
    <property type="match status" value="1"/>
</dbReference>
<dbReference type="Proteomes" id="UP001415857">
    <property type="component" value="Unassembled WGS sequence"/>
</dbReference>
<evidence type="ECO:0000313" key="3">
    <source>
        <dbReference type="EMBL" id="KAK9291142.1"/>
    </source>
</evidence>
<protein>
    <recommendedName>
        <fullName evidence="2">PPM-type phosphatase domain-containing protein</fullName>
    </recommendedName>
</protein>
<gene>
    <name evidence="3" type="ORF">L1049_009330</name>
</gene>
<organism evidence="3 4">
    <name type="scientific">Liquidambar formosana</name>
    <name type="common">Formosan gum</name>
    <dbReference type="NCBI Taxonomy" id="63359"/>
    <lineage>
        <taxon>Eukaryota</taxon>
        <taxon>Viridiplantae</taxon>
        <taxon>Streptophyta</taxon>
        <taxon>Embryophyta</taxon>
        <taxon>Tracheophyta</taxon>
        <taxon>Spermatophyta</taxon>
        <taxon>Magnoliopsida</taxon>
        <taxon>eudicotyledons</taxon>
        <taxon>Gunneridae</taxon>
        <taxon>Pentapetalae</taxon>
        <taxon>Saxifragales</taxon>
        <taxon>Altingiaceae</taxon>
        <taxon>Liquidambar</taxon>
    </lineage>
</organism>
<feature type="compositionally biased region" description="Basic and acidic residues" evidence="1">
    <location>
        <begin position="403"/>
        <end position="414"/>
    </location>
</feature>
<dbReference type="PROSITE" id="PS51746">
    <property type="entry name" value="PPM_2"/>
    <property type="match status" value="1"/>
</dbReference>
<comment type="caution">
    <text evidence="3">The sequence shown here is derived from an EMBL/GenBank/DDBJ whole genome shotgun (WGS) entry which is preliminary data.</text>
</comment>
<dbReference type="GO" id="GO:0004722">
    <property type="term" value="F:protein serine/threonine phosphatase activity"/>
    <property type="evidence" value="ECO:0007669"/>
    <property type="project" value="InterPro"/>
</dbReference>
<reference evidence="3 4" key="1">
    <citation type="journal article" date="2024" name="Plant J.">
        <title>Genome sequences and population genomics reveal climatic adaptation and genomic divergence between two closely related sweetgum species.</title>
        <authorList>
            <person name="Xu W.Q."/>
            <person name="Ren C.Q."/>
            <person name="Zhang X.Y."/>
            <person name="Comes H.P."/>
            <person name="Liu X.H."/>
            <person name="Li Y.G."/>
            <person name="Kettle C.J."/>
            <person name="Jalonen R."/>
            <person name="Gaisberger H."/>
            <person name="Ma Y.Z."/>
            <person name="Qiu Y.X."/>
        </authorList>
    </citation>
    <scope>NUCLEOTIDE SEQUENCE [LARGE SCALE GENOMIC DNA]</scope>
    <source>
        <strain evidence="3">Hangzhou</strain>
    </source>
</reference>
<sequence>MIVEARGSPFIGVETTTTYLCSHLLLVTLTRAQLDMGACCSKDGERGESMEDEMDGKGYEVAEEVDVQNGDDGAIVWFQGYSGFTSMFTQKGMKGINQDAMTVWENFTGEKDTYFCGVFDGHGESGHNVARHVRNVLPSKLSSEYRLSQFNGFNHSDVDADDGDENDDSSDDTKDSHENDDNQNQFLTSWRSSIINSFKEIDEELSRDSTIDCLCSGTTAVTIVKQGDHLIIANLGDSRAVLGTRGQKKRLVPVQLTVDMKPNLPCEAERIKNCKGRIFSMQQEPEVFRMWMPDENCPGLAMSRAFGDFCLKEHGLISIPEVSYRKLTDRDEFVVLATDGVWDVLRNNEVVKIVASARKRSIAAKLVVDSAVEAWRVKYPSSKVDDCAVICFFLKDPPLLTKSRSEAPRDRMNHSELAASSTRTTRSEGGHESVNGTVTEHSSEEWSALEGVSRVNSLVATLPRFADVLSQQK</sequence>
<feature type="region of interest" description="Disordered" evidence="1">
    <location>
        <begin position="403"/>
        <end position="442"/>
    </location>
</feature>
<dbReference type="SMART" id="SM00332">
    <property type="entry name" value="PP2Cc"/>
    <property type="match status" value="1"/>
</dbReference>
<dbReference type="InterPro" id="IPR001932">
    <property type="entry name" value="PPM-type_phosphatase-like_dom"/>
</dbReference>
<dbReference type="Gene3D" id="3.60.40.10">
    <property type="entry name" value="PPM-type phosphatase domain"/>
    <property type="match status" value="1"/>
</dbReference>
<dbReference type="InterPro" id="IPR015655">
    <property type="entry name" value="PP2C"/>
</dbReference>
<evidence type="ECO:0000256" key="1">
    <source>
        <dbReference type="SAM" id="MobiDB-lite"/>
    </source>
</evidence>
<evidence type="ECO:0000313" key="4">
    <source>
        <dbReference type="Proteomes" id="UP001415857"/>
    </source>
</evidence>
<dbReference type="AlphaFoldDB" id="A0AAP0X6A8"/>
<dbReference type="CDD" id="cd00143">
    <property type="entry name" value="PP2Cc"/>
    <property type="match status" value="1"/>
</dbReference>
<dbReference type="PANTHER" id="PTHR47992">
    <property type="entry name" value="PROTEIN PHOSPHATASE"/>
    <property type="match status" value="1"/>
</dbReference>